<proteinExistence type="predicted"/>
<dbReference type="Proteomes" id="UP000441330">
    <property type="component" value="Unassembled WGS sequence"/>
</dbReference>
<sequence>MNEDFYNGVHSELASEIGQKAVIIATLQTQVKSYREYTQKLEEEKQELQKAKDELQAEFEELQKEKEELQNQLNELKVEGAE</sequence>
<name>A0A7X2X3A7_STRPA</name>
<keyword evidence="1" id="KW-0175">Coiled coil</keyword>
<reference evidence="2 3" key="1">
    <citation type="journal article" date="2019" name="Nat. Med.">
        <title>A library of human gut bacterial isolates paired with longitudinal multiomics data enables mechanistic microbiome research.</title>
        <authorList>
            <person name="Poyet M."/>
            <person name="Groussin M."/>
            <person name="Gibbons S.M."/>
            <person name="Avila-Pacheco J."/>
            <person name="Jiang X."/>
            <person name="Kearney S.M."/>
            <person name="Perrotta A.R."/>
            <person name="Berdy B."/>
            <person name="Zhao S."/>
            <person name="Lieberman T.D."/>
            <person name="Swanson P.K."/>
            <person name="Smith M."/>
            <person name="Roesemann S."/>
            <person name="Alexander J.E."/>
            <person name="Rich S.A."/>
            <person name="Livny J."/>
            <person name="Vlamakis H."/>
            <person name="Clish C."/>
            <person name="Bullock K."/>
            <person name="Deik A."/>
            <person name="Scott J."/>
            <person name="Pierce K.A."/>
            <person name="Xavier R.J."/>
            <person name="Alm E.J."/>
        </authorList>
    </citation>
    <scope>NUCLEOTIDE SEQUENCE [LARGE SCALE GENOMIC DNA]</scope>
    <source>
        <strain evidence="2 3">BIOML-A1</strain>
    </source>
</reference>
<evidence type="ECO:0000256" key="1">
    <source>
        <dbReference type="SAM" id="Coils"/>
    </source>
</evidence>
<dbReference type="Gene3D" id="1.20.5.1000">
    <property type="entry name" value="arf6 gtpase in complex with a specific effector, jip4"/>
    <property type="match status" value="1"/>
</dbReference>
<dbReference type="RefSeq" id="WP_129824269.1">
    <property type="nucleotide sequence ID" value="NZ_RCYS01000002.1"/>
</dbReference>
<gene>
    <name evidence="2" type="ORF">GMC94_03420</name>
</gene>
<organism evidence="2 3">
    <name type="scientific">Streptococcus parasanguinis</name>
    <dbReference type="NCBI Taxonomy" id="1318"/>
    <lineage>
        <taxon>Bacteria</taxon>
        <taxon>Bacillati</taxon>
        <taxon>Bacillota</taxon>
        <taxon>Bacilli</taxon>
        <taxon>Lactobacillales</taxon>
        <taxon>Streptococcaceae</taxon>
        <taxon>Streptococcus</taxon>
    </lineage>
</organism>
<dbReference type="EMBL" id="WMZJ01000002">
    <property type="protein sequence ID" value="MTS53946.1"/>
    <property type="molecule type" value="Genomic_DNA"/>
</dbReference>
<comment type="caution">
    <text evidence="2">The sequence shown here is derived from an EMBL/GenBank/DDBJ whole genome shotgun (WGS) entry which is preliminary data.</text>
</comment>
<accession>A0A7X2X3A7</accession>
<protein>
    <submittedName>
        <fullName evidence="2">Uncharacterized protein</fullName>
    </submittedName>
</protein>
<dbReference type="AlphaFoldDB" id="A0A7X2X3A7"/>
<feature type="coiled-coil region" evidence="1">
    <location>
        <begin position="24"/>
        <end position="82"/>
    </location>
</feature>
<evidence type="ECO:0000313" key="3">
    <source>
        <dbReference type="Proteomes" id="UP000441330"/>
    </source>
</evidence>
<evidence type="ECO:0000313" key="2">
    <source>
        <dbReference type="EMBL" id="MTS53946.1"/>
    </source>
</evidence>